<dbReference type="Gene3D" id="1.20.950.20">
    <property type="entry name" value="Transmembrane di-heme cytochromes, Chain C"/>
    <property type="match status" value="1"/>
</dbReference>
<feature type="transmembrane region" description="Helical" evidence="6">
    <location>
        <begin position="52"/>
        <end position="71"/>
    </location>
</feature>
<protein>
    <submittedName>
        <fullName evidence="8">Cytochrome b561 family protein</fullName>
    </submittedName>
</protein>
<evidence type="ECO:0000259" key="7">
    <source>
        <dbReference type="Pfam" id="PF01292"/>
    </source>
</evidence>
<keyword evidence="5 6" id="KW-0472">Membrane</keyword>
<sequence>MDKLEYNPTKFTMQKTLIWDIPTRLFHWLIVASLLAQYATVEWLENKVQWHFYIGYFTLFLIVFRIIWGFVGTQHAKFSSFITGPRKVFNYIKTLFNRQSEPAIGHNPLGGWFVVVMLVLLTIQAVSGLFMTDDIFLDGPYRQLAGEETLALMNTLHHLAFDVLLYVIALHIGAVIFYSVYKKQKLVPAMVHGNKESATAGITDSRILRAFVVALIAAAAVYVAIEVYPPAPQADEYYY</sequence>
<evidence type="ECO:0000313" key="9">
    <source>
        <dbReference type="Proteomes" id="UP000006296"/>
    </source>
</evidence>
<feature type="transmembrane region" description="Helical" evidence="6">
    <location>
        <begin position="21"/>
        <end position="40"/>
    </location>
</feature>
<evidence type="ECO:0000256" key="5">
    <source>
        <dbReference type="ARBA" id="ARBA00023136"/>
    </source>
</evidence>
<dbReference type="InterPro" id="IPR016174">
    <property type="entry name" value="Di-haem_cyt_TM"/>
</dbReference>
<dbReference type="GO" id="GO:0005886">
    <property type="term" value="C:plasma membrane"/>
    <property type="evidence" value="ECO:0007669"/>
    <property type="project" value="UniProtKB-SubCell"/>
</dbReference>
<dbReference type="PANTHER" id="PTHR30485:SF2">
    <property type="entry name" value="BLL0597 PROTEIN"/>
    <property type="match status" value="1"/>
</dbReference>
<feature type="transmembrane region" description="Helical" evidence="6">
    <location>
        <begin position="109"/>
        <end position="131"/>
    </location>
</feature>
<reference evidence="9" key="1">
    <citation type="journal article" date="2012" name="Sci. Rep.">
        <title>Genomes of surface isolates of Alteromonas macleodii: the life of a widespread marine opportunistic copiotroph.</title>
        <authorList>
            <person name="Lopez-Perez M."/>
            <person name="Gonzaga A."/>
            <person name="Martin-Cuadrado A.B."/>
            <person name="Onyshchenko O."/>
            <person name="Ghavidel A."/>
            <person name="Ghai R."/>
            <person name="Rodriguez-Valera F."/>
        </authorList>
    </citation>
    <scope>NUCLEOTIDE SEQUENCE [LARGE SCALE GENOMIC DNA]</scope>
    <source>
        <strain evidence="9">English Channel 673</strain>
    </source>
</reference>
<dbReference type="SUPFAM" id="SSF81342">
    <property type="entry name" value="Transmembrane di-heme cytochromes"/>
    <property type="match status" value="1"/>
</dbReference>
<dbReference type="GO" id="GO:0022904">
    <property type="term" value="P:respiratory electron transport chain"/>
    <property type="evidence" value="ECO:0007669"/>
    <property type="project" value="InterPro"/>
</dbReference>
<organism evidence="8 9">
    <name type="scientific">Alteromonas macleodii (strain English Channel 673)</name>
    <dbReference type="NCBI Taxonomy" id="1004788"/>
    <lineage>
        <taxon>Bacteria</taxon>
        <taxon>Pseudomonadati</taxon>
        <taxon>Pseudomonadota</taxon>
        <taxon>Gammaproteobacteria</taxon>
        <taxon>Alteromonadales</taxon>
        <taxon>Alteromonadaceae</taxon>
        <taxon>Alteromonas/Salinimonas group</taxon>
        <taxon>Alteromonas</taxon>
    </lineage>
</organism>
<evidence type="ECO:0000256" key="6">
    <source>
        <dbReference type="SAM" id="Phobius"/>
    </source>
</evidence>
<dbReference type="AlphaFoldDB" id="A0AB32ZWN3"/>
<dbReference type="GO" id="GO:0020037">
    <property type="term" value="F:heme binding"/>
    <property type="evidence" value="ECO:0007669"/>
    <property type="project" value="TreeGrafter"/>
</dbReference>
<accession>A0AB32ZWN3</accession>
<keyword evidence="3 6" id="KW-0812">Transmembrane</keyword>
<evidence type="ECO:0000256" key="4">
    <source>
        <dbReference type="ARBA" id="ARBA00022989"/>
    </source>
</evidence>
<evidence type="ECO:0000313" key="8">
    <source>
        <dbReference type="EMBL" id="AFT74038.1"/>
    </source>
</evidence>
<dbReference type="EMBL" id="CP003844">
    <property type="protein sequence ID" value="AFT74038.1"/>
    <property type="molecule type" value="Genomic_DNA"/>
</dbReference>
<name>A0AB32ZWN3_ALTME</name>
<gene>
    <name evidence="8" type="ordered locus">AMEC673_06715</name>
</gene>
<proteinExistence type="predicted"/>
<dbReference type="KEGG" id="amg:AMEC673_06715"/>
<keyword evidence="2" id="KW-1003">Cell membrane</keyword>
<dbReference type="InterPro" id="IPR051542">
    <property type="entry name" value="Hydrogenase_cytochrome"/>
</dbReference>
<evidence type="ECO:0000256" key="1">
    <source>
        <dbReference type="ARBA" id="ARBA00004651"/>
    </source>
</evidence>
<dbReference type="Proteomes" id="UP000006296">
    <property type="component" value="Chromosome"/>
</dbReference>
<evidence type="ECO:0000256" key="3">
    <source>
        <dbReference type="ARBA" id="ARBA00022692"/>
    </source>
</evidence>
<feature type="transmembrane region" description="Helical" evidence="6">
    <location>
        <begin position="163"/>
        <end position="181"/>
    </location>
</feature>
<dbReference type="Pfam" id="PF01292">
    <property type="entry name" value="Ni_hydr_CYTB"/>
    <property type="match status" value="1"/>
</dbReference>
<feature type="transmembrane region" description="Helical" evidence="6">
    <location>
        <begin position="207"/>
        <end position="225"/>
    </location>
</feature>
<dbReference type="InterPro" id="IPR011577">
    <property type="entry name" value="Cyt_b561_bac/Ni-Hgenase"/>
</dbReference>
<evidence type="ECO:0000256" key="2">
    <source>
        <dbReference type="ARBA" id="ARBA00022475"/>
    </source>
</evidence>
<comment type="subcellular location">
    <subcellularLocation>
        <location evidence="1">Cell membrane</location>
        <topology evidence="1">Multi-pass membrane protein</topology>
    </subcellularLocation>
</comment>
<dbReference type="GO" id="GO:0009055">
    <property type="term" value="F:electron transfer activity"/>
    <property type="evidence" value="ECO:0007669"/>
    <property type="project" value="InterPro"/>
</dbReference>
<feature type="domain" description="Cytochrome b561 bacterial/Ni-hydrogenase" evidence="7">
    <location>
        <begin position="19"/>
        <end position="193"/>
    </location>
</feature>
<dbReference type="PANTHER" id="PTHR30485">
    <property type="entry name" value="NI/FE-HYDROGENASE 1 B-TYPE CYTOCHROME SUBUNIT"/>
    <property type="match status" value="1"/>
</dbReference>
<keyword evidence="4 6" id="KW-1133">Transmembrane helix</keyword>